<evidence type="ECO:0000313" key="2">
    <source>
        <dbReference type="EMBL" id="SNS25438.1"/>
    </source>
</evidence>
<dbReference type="AlphaFoldDB" id="A0A239D093"/>
<sequence>MGAKISNWSLSRDCGHMFVKIPPQFSVADFVRQAKGRSSRKIQQEFENMRKRYSEQRF</sequence>
<proteinExistence type="predicted"/>
<dbReference type="SUPFAM" id="SSF143422">
    <property type="entry name" value="Transposase IS200-like"/>
    <property type="match status" value="1"/>
</dbReference>
<dbReference type="GO" id="GO:0003677">
    <property type="term" value="F:DNA binding"/>
    <property type="evidence" value="ECO:0007669"/>
    <property type="project" value="InterPro"/>
</dbReference>
<evidence type="ECO:0000313" key="3">
    <source>
        <dbReference type="Proteomes" id="UP000198339"/>
    </source>
</evidence>
<dbReference type="RefSeq" id="WP_228766238.1">
    <property type="nucleotide sequence ID" value="NZ_FZPA01000001.1"/>
</dbReference>
<dbReference type="Gene3D" id="3.30.70.1290">
    <property type="entry name" value="Transposase IS200-like"/>
    <property type="match status" value="1"/>
</dbReference>
<dbReference type="InterPro" id="IPR002686">
    <property type="entry name" value="Transposase_17"/>
</dbReference>
<organism evidence="2 3">
    <name type="scientific">Sphingopyxis indica</name>
    <dbReference type="NCBI Taxonomy" id="436663"/>
    <lineage>
        <taxon>Bacteria</taxon>
        <taxon>Pseudomonadati</taxon>
        <taxon>Pseudomonadota</taxon>
        <taxon>Alphaproteobacteria</taxon>
        <taxon>Sphingomonadales</taxon>
        <taxon>Sphingomonadaceae</taxon>
        <taxon>Sphingopyxis</taxon>
    </lineage>
</organism>
<dbReference type="EMBL" id="FZPA01000001">
    <property type="protein sequence ID" value="SNS25438.1"/>
    <property type="molecule type" value="Genomic_DNA"/>
</dbReference>
<feature type="domain" description="Transposase IS200-like" evidence="1">
    <location>
        <begin position="2"/>
        <end position="56"/>
    </location>
</feature>
<dbReference type="InterPro" id="IPR036515">
    <property type="entry name" value="Transposase_17_sf"/>
</dbReference>
<protein>
    <submittedName>
        <fullName evidence="2">Transposase IS200 like</fullName>
    </submittedName>
</protein>
<accession>A0A239D093</accession>
<dbReference type="GO" id="GO:0006313">
    <property type="term" value="P:DNA transposition"/>
    <property type="evidence" value="ECO:0007669"/>
    <property type="project" value="InterPro"/>
</dbReference>
<gene>
    <name evidence="2" type="ORF">SAMN06295955_10110</name>
</gene>
<evidence type="ECO:0000259" key="1">
    <source>
        <dbReference type="Pfam" id="PF01797"/>
    </source>
</evidence>
<reference evidence="2 3" key="1">
    <citation type="submission" date="2017-06" db="EMBL/GenBank/DDBJ databases">
        <authorList>
            <person name="Kim H.J."/>
            <person name="Triplett B.A."/>
        </authorList>
    </citation>
    <scope>NUCLEOTIDE SEQUENCE [LARGE SCALE GENOMIC DNA]</scope>
    <source>
        <strain evidence="2 3">DS15</strain>
    </source>
</reference>
<dbReference type="GO" id="GO:0004803">
    <property type="term" value="F:transposase activity"/>
    <property type="evidence" value="ECO:0007669"/>
    <property type="project" value="InterPro"/>
</dbReference>
<dbReference type="Proteomes" id="UP000198339">
    <property type="component" value="Unassembled WGS sequence"/>
</dbReference>
<dbReference type="Pfam" id="PF01797">
    <property type="entry name" value="Y1_Tnp"/>
    <property type="match status" value="1"/>
</dbReference>
<name>A0A239D093_9SPHN</name>
<keyword evidence="3" id="KW-1185">Reference proteome</keyword>